<name>A0A1H9VAB7_9STRE</name>
<dbReference type="Pfam" id="PF11114">
    <property type="entry name" value="Minor_capsid_2"/>
    <property type="match status" value="1"/>
</dbReference>
<organism evidence="1 2">
    <name type="scientific">Streptococcus gallolyticus</name>
    <dbReference type="NCBI Taxonomy" id="315405"/>
    <lineage>
        <taxon>Bacteria</taxon>
        <taxon>Bacillati</taxon>
        <taxon>Bacillota</taxon>
        <taxon>Bacilli</taxon>
        <taxon>Lactobacillales</taxon>
        <taxon>Streptococcaceae</taxon>
        <taxon>Streptococcus</taxon>
    </lineage>
</organism>
<dbReference type="InterPro" id="IPR021080">
    <property type="entry name" value="Minor_capsid_protein"/>
</dbReference>
<accession>A0A1H9VAB7</accession>
<proteinExistence type="predicted"/>
<gene>
    <name evidence="1" type="ORF">SAMN04487840_1218</name>
</gene>
<dbReference type="EMBL" id="FOGM01000021">
    <property type="protein sequence ID" value="SES18177.1"/>
    <property type="molecule type" value="Genomic_DNA"/>
</dbReference>
<dbReference type="Proteomes" id="UP000182712">
    <property type="component" value="Unassembled WGS sequence"/>
</dbReference>
<sequence length="116" mass="12793">MSFRVRTKSDLSGVERKVSSANINKGRYALANQILLDSNNYVPMKDGSLRASGHVESSGEAVSWNTVYARAQYYGTNGIVVFRHYTTPGTGKQWFETAKKGKADTWKRVAAKGMGL</sequence>
<evidence type="ECO:0000313" key="1">
    <source>
        <dbReference type="EMBL" id="SES18177.1"/>
    </source>
</evidence>
<reference evidence="1 2" key="1">
    <citation type="submission" date="2016-10" db="EMBL/GenBank/DDBJ databases">
        <authorList>
            <person name="de Groot N.N."/>
        </authorList>
    </citation>
    <scope>NUCLEOTIDE SEQUENCE [LARGE SCALE GENOMIC DNA]</scope>
    <source>
        <strain evidence="1 2">VTM2R47</strain>
    </source>
</reference>
<protein>
    <submittedName>
        <fullName evidence="1">Minor capsid protein</fullName>
    </submittedName>
</protein>
<dbReference type="RefSeq" id="WP_074628231.1">
    <property type="nucleotide sequence ID" value="NZ_FOGM01000021.1"/>
</dbReference>
<dbReference type="AlphaFoldDB" id="A0A1H9VAB7"/>
<evidence type="ECO:0000313" key="2">
    <source>
        <dbReference type="Proteomes" id="UP000182712"/>
    </source>
</evidence>